<dbReference type="Proteomes" id="UP001295469">
    <property type="component" value="Chromosome C06"/>
</dbReference>
<proteinExistence type="predicted"/>
<name>A0A816Q1K1_BRANA</name>
<organism evidence="1">
    <name type="scientific">Brassica napus</name>
    <name type="common">Rape</name>
    <dbReference type="NCBI Taxonomy" id="3708"/>
    <lineage>
        <taxon>Eukaryota</taxon>
        <taxon>Viridiplantae</taxon>
        <taxon>Streptophyta</taxon>
        <taxon>Embryophyta</taxon>
        <taxon>Tracheophyta</taxon>
        <taxon>Spermatophyta</taxon>
        <taxon>Magnoliopsida</taxon>
        <taxon>eudicotyledons</taxon>
        <taxon>Gunneridae</taxon>
        <taxon>Pentapetalae</taxon>
        <taxon>rosids</taxon>
        <taxon>malvids</taxon>
        <taxon>Brassicales</taxon>
        <taxon>Brassicaceae</taxon>
        <taxon>Brassiceae</taxon>
        <taxon>Brassica</taxon>
    </lineage>
</organism>
<accession>A0A816Q1K1</accession>
<sequence length="62" mass="7182">MLGLESHSELLFDRVKGVMLINSDCKHLVHKILSGTRYGLLDSTFRGDSPAYIQAWRVWRTY</sequence>
<protein>
    <submittedName>
        <fullName evidence="1">(rape) hypothetical protein</fullName>
    </submittedName>
</protein>
<evidence type="ECO:0000313" key="1">
    <source>
        <dbReference type="EMBL" id="CAF2056480.1"/>
    </source>
</evidence>
<reference evidence="1" key="1">
    <citation type="submission" date="2021-01" db="EMBL/GenBank/DDBJ databases">
        <authorList>
            <consortium name="Genoscope - CEA"/>
            <person name="William W."/>
        </authorList>
    </citation>
    <scope>NUCLEOTIDE SEQUENCE</scope>
</reference>
<gene>
    <name evidence="1" type="ORF">DARMORV10_C06P12020.1</name>
</gene>
<dbReference type="AlphaFoldDB" id="A0A816Q1K1"/>
<dbReference type="EMBL" id="HG994370">
    <property type="protein sequence ID" value="CAF2056480.1"/>
    <property type="molecule type" value="Genomic_DNA"/>
</dbReference>